<accession>A0A164S5A8</accession>
<reference evidence="2 3" key="1">
    <citation type="journal article" date="2016" name="Mol. Biol. Evol.">
        <title>Comparative Genomics of Early-Diverging Mushroom-Forming Fungi Provides Insights into the Origins of Lignocellulose Decay Capabilities.</title>
        <authorList>
            <person name="Nagy L.G."/>
            <person name="Riley R."/>
            <person name="Tritt A."/>
            <person name="Adam C."/>
            <person name="Daum C."/>
            <person name="Floudas D."/>
            <person name="Sun H."/>
            <person name="Yadav J.S."/>
            <person name="Pangilinan J."/>
            <person name="Larsson K.H."/>
            <person name="Matsuura K."/>
            <person name="Barry K."/>
            <person name="Labutti K."/>
            <person name="Kuo R."/>
            <person name="Ohm R.A."/>
            <person name="Bhattacharya S.S."/>
            <person name="Shirouzu T."/>
            <person name="Yoshinaga Y."/>
            <person name="Martin F.M."/>
            <person name="Grigoriev I.V."/>
            <person name="Hibbett D.S."/>
        </authorList>
    </citation>
    <scope>NUCLEOTIDE SEQUENCE [LARGE SCALE GENOMIC DNA]</scope>
    <source>
        <strain evidence="2 3">HHB9708</strain>
    </source>
</reference>
<evidence type="ECO:0000256" key="1">
    <source>
        <dbReference type="SAM" id="SignalP"/>
    </source>
</evidence>
<organism evidence="2 3">
    <name type="scientific">Sistotremastrum niveocremeum HHB9708</name>
    <dbReference type="NCBI Taxonomy" id="1314777"/>
    <lineage>
        <taxon>Eukaryota</taxon>
        <taxon>Fungi</taxon>
        <taxon>Dikarya</taxon>
        <taxon>Basidiomycota</taxon>
        <taxon>Agaricomycotina</taxon>
        <taxon>Agaricomycetes</taxon>
        <taxon>Sistotremastrales</taxon>
        <taxon>Sistotremastraceae</taxon>
        <taxon>Sertulicium</taxon>
        <taxon>Sertulicium niveocremeum</taxon>
    </lineage>
</organism>
<dbReference type="Proteomes" id="UP000076722">
    <property type="component" value="Unassembled WGS sequence"/>
</dbReference>
<keyword evidence="1" id="KW-0732">Signal</keyword>
<name>A0A164S5A8_9AGAM</name>
<feature type="chain" id="PRO_5007853025" description="Carbohydrate-binding module family 19 domain-containing protein" evidence="1">
    <location>
        <begin position="23"/>
        <end position="308"/>
    </location>
</feature>
<protein>
    <recommendedName>
        <fullName evidence="4">Carbohydrate-binding module family 19 domain-containing protein</fullName>
    </recommendedName>
</protein>
<evidence type="ECO:0008006" key="4">
    <source>
        <dbReference type="Google" id="ProtNLM"/>
    </source>
</evidence>
<evidence type="ECO:0000313" key="2">
    <source>
        <dbReference type="EMBL" id="KZS91171.1"/>
    </source>
</evidence>
<dbReference type="OrthoDB" id="2362516at2759"/>
<gene>
    <name evidence="2" type="ORF">SISNIDRAFT_414443</name>
</gene>
<sequence>MFSASALLFHISLAALLVSAKAIDKRAEFSLSNGQAAQALNAKFATLAAGSPCDAGENACIDGQFSQCVNGVFVSTGCAGGLSCVALPLVNSAGTSITCDTIDDATTRIANTGATGGLTGSASKKRQATPTAPPACAAKTKRSFADLIFTKRIAQQDLPAVAQSWQTLCEASGGDIVTNTPCVTLAGVNGINALLANSDPCAQQDNADAMVTFAKSAGITNKDALIANAVAYRQHPRNALDIGGGLIPSTPFCQKAPQNAELNGLVNGQLDGVNPGIFGGPKFTPVAFGDPVSCPFGKTPDVSTCTCN</sequence>
<proteinExistence type="predicted"/>
<keyword evidence="3" id="KW-1185">Reference proteome</keyword>
<dbReference type="AlphaFoldDB" id="A0A164S5A8"/>
<feature type="signal peptide" evidence="1">
    <location>
        <begin position="1"/>
        <end position="22"/>
    </location>
</feature>
<evidence type="ECO:0000313" key="3">
    <source>
        <dbReference type="Proteomes" id="UP000076722"/>
    </source>
</evidence>
<dbReference type="EMBL" id="KV419417">
    <property type="protein sequence ID" value="KZS91171.1"/>
    <property type="molecule type" value="Genomic_DNA"/>
</dbReference>